<evidence type="ECO:0000313" key="3">
    <source>
        <dbReference type="Proteomes" id="UP001172101"/>
    </source>
</evidence>
<dbReference type="InterPro" id="IPR011047">
    <property type="entry name" value="Quinoprotein_ADH-like_sf"/>
</dbReference>
<dbReference type="Proteomes" id="UP001172101">
    <property type="component" value="Unassembled WGS sequence"/>
</dbReference>
<comment type="caution">
    <text evidence="2">The sequence shown here is derived from an EMBL/GenBank/DDBJ whole genome shotgun (WGS) entry which is preliminary data.</text>
</comment>
<dbReference type="SUPFAM" id="SSF50998">
    <property type="entry name" value="Quinoprotein alcohol dehydrogenase-like"/>
    <property type="match status" value="1"/>
</dbReference>
<dbReference type="GeneID" id="85328817"/>
<proteinExistence type="predicted"/>
<dbReference type="AlphaFoldDB" id="A0AA40DUL3"/>
<reference evidence="2" key="1">
    <citation type="submission" date="2023-06" db="EMBL/GenBank/DDBJ databases">
        <title>Genome-scale phylogeny and comparative genomics of the fungal order Sordariales.</title>
        <authorList>
            <consortium name="Lawrence Berkeley National Laboratory"/>
            <person name="Hensen N."/>
            <person name="Bonometti L."/>
            <person name="Westerberg I."/>
            <person name="Brannstrom I.O."/>
            <person name="Guillou S."/>
            <person name="Cros-Aarteil S."/>
            <person name="Calhoun S."/>
            <person name="Haridas S."/>
            <person name="Kuo A."/>
            <person name="Mondo S."/>
            <person name="Pangilinan J."/>
            <person name="Riley R."/>
            <person name="LaButti K."/>
            <person name="Andreopoulos B."/>
            <person name="Lipzen A."/>
            <person name="Chen C."/>
            <person name="Yanf M."/>
            <person name="Daum C."/>
            <person name="Ng V."/>
            <person name="Clum A."/>
            <person name="Steindorff A."/>
            <person name="Ohm R."/>
            <person name="Martin F."/>
            <person name="Silar P."/>
            <person name="Natvig D."/>
            <person name="Lalanne C."/>
            <person name="Gautier V."/>
            <person name="Ament-velasquez S.L."/>
            <person name="Kruys A."/>
            <person name="Hutchinson M.I."/>
            <person name="Powell A.J."/>
            <person name="Barry K."/>
            <person name="Miller A.N."/>
            <person name="Grigoriev I.V."/>
            <person name="Debuchy R."/>
            <person name="Gladieux P."/>
            <person name="Thoren M.H."/>
            <person name="Johannesson H."/>
        </authorList>
    </citation>
    <scope>NUCLEOTIDE SEQUENCE</scope>
    <source>
        <strain evidence="2">SMH2392-1A</strain>
    </source>
</reference>
<evidence type="ECO:0000313" key="2">
    <source>
        <dbReference type="EMBL" id="KAK0712398.1"/>
    </source>
</evidence>
<feature type="chain" id="PRO_5041313547" evidence="1">
    <location>
        <begin position="23"/>
        <end position="184"/>
    </location>
</feature>
<keyword evidence="3" id="KW-1185">Reference proteome</keyword>
<dbReference type="RefSeq" id="XP_060293721.1">
    <property type="nucleotide sequence ID" value="XM_060445547.1"/>
</dbReference>
<gene>
    <name evidence="2" type="ORF">B0T26DRAFT_752635</name>
</gene>
<evidence type="ECO:0000256" key="1">
    <source>
        <dbReference type="SAM" id="SignalP"/>
    </source>
</evidence>
<accession>A0AA40DUL3</accession>
<protein>
    <submittedName>
        <fullName evidence="2">Uncharacterized protein</fullName>
    </submittedName>
</protein>
<dbReference type="EMBL" id="JAUIRO010000005">
    <property type="protein sequence ID" value="KAK0712398.1"/>
    <property type="molecule type" value="Genomic_DNA"/>
</dbReference>
<sequence length="184" mass="19853">MSSVAFPRRLTLFTMWPSLAWAVLVALPALVLSVSPTDELQDADVPQSGYLPNHNVDPANLGSYVMQWRDTFNTNEMFHAKPLVWTPPGGANEYVTVVSNQNVIRVLDGLTGAVVQQRTLDPPFLASDAQCGDIPNTIGITSTPVIDPSTNITYLYSKGYKNGAAGGGAINGQYKLYAVRLPSL</sequence>
<name>A0AA40DUL3_9PEZI</name>
<feature type="signal peptide" evidence="1">
    <location>
        <begin position="1"/>
        <end position="22"/>
    </location>
</feature>
<keyword evidence="1" id="KW-0732">Signal</keyword>
<organism evidence="2 3">
    <name type="scientific">Lasiosphaeria miniovina</name>
    <dbReference type="NCBI Taxonomy" id="1954250"/>
    <lineage>
        <taxon>Eukaryota</taxon>
        <taxon>Fungi</taxon>
        <taxon>Dikarya</taxon>
        <taxon>Ascomycota</taxon>
        <taxon>Pezizomycotina</taxon>
        <taxon>Sordariomycetes</taxon>
        <taxon>Sordariomycetidae</taxon>
        <taxon>Sordariales</taxon>
        <taxon>Lasiosphaeriaceae</taxon>
        <taxon>Lasiosphaeria</taxon>
    </lineage>
</organism>